<accession>A0A8T2CUD2</accession>
<organism evidence="1 2">
    <name type="scientific">Arabidopsis thaliana x Arabidopsis arenosa</name>
    <dbReference type="NCBI Taxonomy" id="1240361"/>
    <lineage>
        <taxon>Eukaryota</taxon>
        <taxon>Viridiplantae</taxon>
        <taxon>Streptophyta</taxon>
        <taxon>Embryophyta</taxon>
        <taxon>Tracheophyta</taxon>
        <taxon>Spermatophyta</taxon>
        <taxon>Magnoliopsida</taxon>
        <taxon>eudicotyledons</taxon>
        <taxon>Gunneridae</taxon>
        <taxon>Pentapetalae</taxon>
        <taxon>rosids</taxon>
        <taxon>malvids</taxon>
        <taxon>Brassicales</taxon>
        <taxon>Brassicaceae</taxon>
        <taxon>Camelineae</taxon>
        <taxon>Arabidopsis</taxon>
    </lineage>
</organism>
<dbReference type="EMBL" id="JAEFBK010000005">
    <property type="protein sequence ID" value="KAG7603908.1"/>
    <property type="molecule type" value="Genomic_DNA"/>
</dbReference>
<protein>
    <submittedName>
        <fullName evidence="1">Uncharacterized protein</fullName>
    </submittedName>
</protein>
<proteinExistence type="predicted"/>
<comment type="caution">
    <text evidence="1">The sequence shown here is derived from an EMBL/GenBank/DDBJ whole genome shotgun (WGS) entry which is preliminary data.</text>
</comment>
<name>A0A8T2CUD2_9BRAS</name>
<keyword evidence="2" id="KW-1185">Reference proteome</keyword>
<dbReference type="Proteomes" id="UP000694240">
    <property type="component" value="Chromosome 5"/>
</dbReference>
<reference evidence="1 2" key="1">
    <citation type="submission" date="2020-12" db="EMBL/GenBank/DDBJ databases">
        <title>Concerted genomic and epigenomic changes stabilize Arabidopsis allopolyploids.</title>
        <authorList>
            <person name="Chen Z."/>
        </authorList>
    </citation>
    <scope>NUCLEOTIDE SEQUENCE [LARGE SCALE GENOMIC DNA]</scope>
    <source>
        <strain evidence="1">Allo738</strain>
        <tissue evidence="1">Leaf</tissue>
    </source>
</reference>
<dbReference type="AlphaFoldDB" id="A0A8T2CUD2"/>
<sequence>MALILPYRLREPGALLKLFSGRRAVECNRACLVVITSSSLPLSCGQVMLSSCSLDYIQMSLVGRSLALIGMTSLMSIPPLNLVDFSFMEYVFPVADLENEYG</sequence>
<evidence type="ECO:0000313" key="2">
    <source>
        <dbReference type="Proteomes" id="UP000694240"/>
    </source>
</evidence>
<gene>
    <name evidence="1" type="ORF">ISN45_At05g029820</name>
</gene>
<evidence type="ECO:0000313" key="1">
    <source>
        <dbReference type="EMBL" id="KAG7603908.1"/>
    </source>
</evidence>